<reference evidence="2 3" key="1">
    <citation type="submission" date="2019-09" db="EMBL/GenBank/DDBJ databases">
        <title>Genome sequence of Adhaeribacter sp. M2.</title>
        <authorList>
            <person name="Srinivasan S."/>
        </authorList>
    </citation>
    <scope>NUCLEOTIDE SEQUENCE [LARGE SCALE GENOMIC DNA]</scope>
    <source>
        <strain evidence="2 3">M2</strain>
    </source>
</reference>
<feature type="transmembrane region" description="Helical" evidence="1">
    <location>
        <begin position="45"/>
        <end position="62"/>
    </location>
</feature>
<dbReference type="RefSeq" id="WP_150903151.1">
    <property type="nucleotide sequence ID" value="NZ_VTWT01000003.1"/>
</dbReference>
<proteinExistence type="predicted"/>
<comment type="caution">
    <text evidence="2">The sequence shown here is derived from an EMBL/GenBank/DDBJ whole genome shotgun (WGS) entry which is preliminary data.</text>
</comment>
<name>A0A5N1J4S3_9BACT</name>
<evidence type="ECO:0000313" key="3">
    <source>
        <dbReference type="Proteomes" id="UP000326570"/>
    </source>
</evidence>
<feature type="transmembrane region" description="Helical" evidence="1">
    <location>
        <begin position="103"/>
        <end position="122"/>
    </location>
</feature>
<keyword evidence="1" id="KW-0472">Membrane</keyword>
<feature type="transmembrane region" description="Helical" evidence="1">
    <location>
        <begin position="74"/>
        <end position="97"/>
    </location>
</feature>
<organism evidence="2 3">
    <name type="scientific">Adhaeribacter soli</name>
    <dbReference type="NCBI Taxonomy" id="2607655"/>
    <lineage>
        <taxon>Bacteria</taxon>
        <taxon>Pseudomonadati</taxon>
        <taxon>Bacteroidota</taxon>
        <taxon>Cytophagia</taxon>
        <taxon>Cytophagales</taxon>
        <taxon>Hymenobacteraceae</taxon>
        <taxon>Adhaeribacter</taxon>
    </lineage>
</organism>
<keyword evidence="1" id="KW-0812">Transmembrane</keyword>
<feature type="transmembrane region" description="Helical" evidence="1">
    <location>
        <begin position="16"/>
        <end position="33"/>
    </location>
</feature>
<accession>A0A5N1J4S3</accession>
<dbReference type="AlphaFoldDB" id="A0A5N1J4S3"/>
<dbReference type="Proteomes" id="UP000326570">
    <property type="component" value="Unassembled WGS sequence"/>
</dbReference>
<keyword evidence="1" id="KW-1133">Transmembrane helix</keyword>
<keyword evidence="3" id="KW-1185">Reference proteome</keyword>
<evidence type="ECO:0008006" key="4">
    <source>
        <dbReference type="Google" id="ProtNLM"/>
    </source>
</evidence>
<protein>
    <recommendedName>
        <fullName evidence="4">Magnesium citrate secondary transporter</fullName>
    </recommendedName>
</protein>
<evidence type="ECO:0000313" key="2">
    <source>
        <dbReference type="EMBL" id="KAA9340079.1"/>
    </source>
</evidence>
<gene>
    <name evidence="2" type="ORF">F0P94_06940</name>
</gene>
<evidence type="ECO:0000256" key="1">
    <source>
        <dbReference type="SAM" id="Phobius"/>
    </source>
</evidence>
<dbReference type="EMBL" id="VTWT01000003">
    <property type="protein sequence ID" value="KAA9340079.1"/>
    <property type="molecule type" value="Genomic_DNA"/>
</dbReference>
<sequence length="133" mass="15524">MAGYDLGRLNLNTFRNPLFISCALLYGLNVLFLQKTYRFWFLQNYLNDLLCLPLVLFVTVFLQRTLFRKPAYRLTVYQVGIAAVYFSVMFEAVIPLFNQRYTADFWDVICYCSGGLLFYLFGNSGAYRLVQKA</sequence>